<sequence length="652" mass="72885">MTMPMLGATLGKTGADFRLWSHHADRVELCLFDGRGETEFDRLSMTRGEGDVHHVFVQGMKEGARYGFRIHGPYDPAQGHWYDPSKLLVDPYATELDRPFIYDVRLGQFGIDTAALMPKAILKAHKPVRPMMPLGERCGFIYEVNVKAFTMLHPDVPEAERGTLKALANPSVLAHLRRIGVDMVELMPITAWIDERHLPPLGLTNSWGYNPVAMMALDPRIVPGGVGELRETVAALHAEGIDVILDLVFNHTGESDVLGTTLSLRGIDNRSLFRHVADDPGTLVNDTGCGNTLACDHPFIRRLIVDTLRHFVLSAGVDGFRFDLAPIMGRHWDGFHQDAPTLRAILEDEVLEDRVLIAEPWDIGLGGYQLGRFPPAFLEWNDRARDTFRRHWRGDAWTTGDLATALAGSADLFAHDGHGQTRSVNFIAAHDGFSLYDLVSYEHKHNEANGEENRDGHNENHSWNNGVEGETSDKAILKKRREDVEALLSTLFASRGAVMLTAGDEFGRTQRGNNNAYCQDNALTWLDWSKADAQLIETTARLAAMRQRFSCFMDASVLTGEGDVTWLNTDGQPMAVGDWEKPDLGAFTMMLASIDRETGTECRVAVLFNRSSEPRDFVLPTQDKRKWRRLETGRNAAKIVVKSRSVDFWTQS</sequence>
<dbReference type="SUPFAM" id="SSF51011">
    <property type="entry name" value="Glycosyl hydrolase domain"/>
    <property type="match status" value="1"/>
</dbReference>
<comment type="caution">
    <text evidence="6">The sequence shown here is derived from an EMBL/GenBank/DDBJ whole genome shotgun (WGS) entry which is preliminary data.</text>
</comment>
<dbReference type="Gene3D" id="2.60.40.1180">
    <property type="entry name" value="Golgi alpha-mannosidase II"/>
    <property type="match status" value="1"/>
</dbReference>
<protein>
    <submittedName>
        <fullName evidence="6">Glycogen debranching protein GlgX</fullName>
    </submittedName>
</protein>
<dbReference type="SMART" id="SM00642">
    <property type="entry name" value="Aamy"/>
    <property type="match status" value="1"/>
</dbReference>
<evidence type="ECO:0000259" key="5">
    <source>
        <dbReference type="SMART" id="SM00642"/>
    </source>
</evidence>
<accession>A0A504UM22</accession>
<name>A0A504UM22_9HYPH</name>
<dbReference type="InterPro" id="IPR013783">
    <property type="entry name" value="Ig-like_fold"/>
</dbReference>
<dbReference type="SUPFAM" id="SSF81296">
    <property type="entry name" value="E set domains"/>
    <property type="match status" value="1"/>
</dbReference>
<dbReference type="InterPro" id="IPR044505">
    <property type="entry name" value="GlgX_Isoamylase_N_E_set"/>
</dbReference>
<keyword evidence="3" id="KW-0326">Glycosidase</keyword>
<dbReference type="CDD" id="cd11326">
    <property type="entry name" value="AmyAc_Glg_debranch"/>
    <property type="match status" value="1"/>
</dbReference>
<dbReference type="CDD" id="cd02856">
    <property type="entry name" value="E_set_GDE_Isoamylase_N"/>
    <property type="match status" value="1"/>
</dbReference>
<dbReference type="SUPFAM" id="SSF51445">
    <property type="entry name" value="(Trans)glycosidases"/>
    <property type="match status" value="1"/>
</dbReference>
<evidence type="ECO:0000256" key="2">
    <source>
        <dbReference type="ARBA" id="ARBA00022801"/>
    </source>
</evidence>
<dbReference type="OrthoDB" id="3236218at2"/>
<evidence type="ECO:0000313" key="6">
    <source>
        <dbReference type="EMBL" id="TPP06502.1"/>
    </source>
</evidence>
<feature type="region of interest" description="Disordered" evidence="4">
    <location>
        <begin position="447"/>
        <end position="469"/>
    </location>
</feature>
<dbReference type="InterPro" id="IPR017853">
    <property type="entry name" value="GH"/>
</dbReference>
<dbReference type="Pfam" id="PF02922">
    <property type="entry name" value="CBM_48"/>
    <property type="match status" value="1"/>
</dbReference>
<dbReference type="Gene3D" id="2.60.40.10">
    <property type="entry name" value="Immunoglobulins"/>
    <property type="match status" value="1"/>
</dbReference>
<evidence type="ECO:0000256" key="4">
    <source>
        <dbReference type="SAM" id="MobiDB-lite"/>
    </source>
</evidence>
<dbReference type="PANTHER" id="PTHR43002">
    <property type="entry name" value="GLYCOGEN DEBRANCHING ENZYME"/>
    <property type="match status" value="1"/>
</dbReference>
<feature type="compositionally biased region" description="Basic and acidic residues" evidence="4">
    <location>
        <begin position="447"/>
        <end position="460"/>
    </location>
</feature>
<dbReference type="Gene3D" id="3.20.20.80">
    <property type="entry name" value="Glycosidases"/>
    <property type="match status" value="1"/>
</dbReference>
<dbReference type="EMBL" id="VFYP01000003">
    <property type="protein sequence ID" value="TPP06502.1"/>
    <property type="molecule type" value="Genomic_DNA"/>
</dbReference>
<organism evidence="6 7">
    <name type="scientific">Rhizobium glycinendophyticum</name>
    <dbReference type="NCBI Taxonomy" id="2589807"/>
    <lineage>
        <taxon>Bacteria</taxon>
        <taxon>Pseudomonadati</taxon>
        <taxon>Pseudomonadota</taxon>
        <taxon>Alphaproteobacteria</taxon>
        <taxon>Hyphomicrobiales</taxon>
        <taxon>Rhizobiaceae</taxon>
        <taxon>Rhizobium/Agrobacterium group</taxon>
        <taxon>Rhizobium</taxon>
    </lineage>
</organism>
<evidence type="ECO:0000256" key="3">
    <source>
        <dbReference type="ARBA" id="ARBA00023295"/>
    </source>
</evidence>
<dbReference type="Proteomes" id="UP000316429">
    <property type="component" value="Unassembled WGS sequence"/>
</dbReference>
<dbReference type="AlphaFoldDB" id="A0A504UM22"/>
<dbReference type="InterPro" id="IPR013780">
    <property type="entry name" value="Glyco_hydro_b"/>
</dbReference>
<dbReference type="InterPro" id="IPR004193">
    <property type="entry name" value="Glyco_hydro_13_N"/>
</dbReference>
<proteinExistence type="inferred from homology"/>
<keyword evidence="7" id="KW-1185">Reference proteome</keyword>
<dbReference type="RefSeq" id="WP_140830161.1">
    <property type="nucleotide sequence ID" value="NZ_VFYP01000003.1"/>
</dbReference>
<feature type="domain" description="Glycosyl hydrolase family 13 catalytic" evidence="5">
    <location>
        <begin position="149"/>
        <end position="546"/>
    </location>
</feature>
<dbReference type="InterPro" id="IPR006047">
    <property type="entry name" value="GH13_cat_dom"/>
</dbReference>
<dbReference type="InterPro" id="IPR014756">
    <property type="entry name" value="Ig_E-set"/>
</dbReference>
<gene>
    <name evidence="6" type="primary">glgX</name>
    <name evidence="6" type="ORF">FJQ55_17280</name>
</gene>
<keyword evidence="2" id="KW-0378">Hydrolase</keyword>
<dbReference type="GO" id="GO:0004135">
    <property type="term" value="F:amylo-alpha-1,6-glucosidase activity"/>
    <property type="evidence" value="ECO:0007669"/>
    <property type="project" value="InterPro"/>
</dbReference>
<dbReference type="InterPro" id="IPR011837">
    <property type="entry name" value="Glycogen_debranch_GlgX"/>
</dbReference>
<reference evidence="6 7" key="1">
    <citation type="submission" date="2019-06" db="EMBL/GenBank/DDBJ databases">
        <title>Rhizobium sp. CL12 isolated from roots of soybean.</title>
        <authorList>
            <person name="Wang C."/>
        </authorList>
    </citation>
    <scope>NUCLEOTIDE SEQUENCE [LARGE SCALE GENOMIC DNA]</scope>
    <source>
        <strain evidence="6 7">CL12</strain>
    </source>
</reference>
<dbReference type="NCBIfam" id="TIGR02100">
    <property type="entry name" value="glgX_debranch"/>
    <property type="match status" value="1"/>
</dbReference>
<comment type="similarity">
    <text evidence="1">Belongs to the glycosyl hydrolase 13 family.</text>
</comment>
<evidence type="ECO:0000256" key="1">
    <source>
        <dbReference type="ARBA" id="ARBA00008061"/>
    </source>
</evidence>
<dbReference type="GO" id="GO:0005980">
    <property type="term" value="P:glycogen catabolic process"/>
    <property type="evidence" value="ECO:0007669"/>
    <property type="project" value="InterPro"/>
</dbReference>
<evidence type="ECO:0000313" key="7">
    <source>
        <dbReference type="Proteomes" id="UP000316429"/>
    </source>
</evidence>